<evidence type="ECO:0000256" key="1">
    <source>
        <dbReference type="ARBA" id="ARBA00004370"/>
    </source>
</evidence>
<keyword evidence="3" id="KW-1133">Transmembrane helix</keyword>
<dbReference type="Proteomes" id="UP000593578">
    <property type="component" value="Unassembled WGS sequence"/>
</dbReference>
<dbReference type="EMBL" id="JABEZZ010000004">
    <property type="protein sequence ID" value="MBA0584896.1"/>
    <property type="molecule type" value="Genomic_DNA"/>
</dbReference>
<accession>A0A7J8P6W0</accession>
<dbReference type="AlphaFoldDB" id="A0A7J8P6W0"/>
<name>A0A7J8P6W0_GOSRA</name>
<evidence type="ECO:0000256" key="5">
    <source>
        <dbReference type="SAM" id="Coils"/>
    </source>
</evidence>
<evidence type="ECO:0000259" key="6">
    <source>
        <dbReference type="PROSITE" id="PS51775"/>
    </source>
</evidence>
<dbReference type="PANTHER" id="PTHR31422">
    <property type="entry name" value="BNAANNG28530D PROTEIN"/>
    <property type="match status" value="1"/>
</dbReference>
<evidence type="ECO:0000256" key="2">
    <source>
        <dbReference type="ARBA" id="ARBA00022692"/>
    </source>
</evidence>
<dbReference type="GO" id="GO:0080115">
    <property type="term" value="F:myosin XI tail binding"/>
    <property type="evidence" value="ECO:0007669"/>
    <property type="project" value="UniProtKB-ARBA"/>
</dbReference>
<sequence>MDASSAATLPTQETDVTVLKDTLRSQQQLLQKLYSELDVERESSATATNEALSMILRLQGEKAAMKMEASQYKRLAEEKIGHAEESLAILEELVYQKEMEISSLEFQIQAYRYKLLSLGYDDLNDLESQFTMIQSTEKTNGFIGEKGVKSTVKRLSSLPASLPIGFGAKKNSNDGENNLGPVQDLCLSADTGSSDMVVCGLGSESRRSSVNSTTGDFKSYLEQIRLLDEKVKEISDCELKKNSDVSKSHEDSLERSISSTACCTSIVHDIFEVTETRAKKEKCIGKSVLGSDDRLTKPDLIMEDTLGLPVKDEIDCIKMNNFLSAKPEKVSCKLRDEYGTECVKVNKVLSVNHDKSLYNKLIDHTDADCKSGPICRATTDVTDYQSELKQLSQRVEQLESGRNNARHDEIVEAREEELNLLKDVREQLNLIQSEMQNWRPKKLELASRSAEVDLVPLTEIKIAFEPFESQLVDGLAYVAWQIVICELKQAAQLALHVNAFHVVNLENVFNLDQTGSVRPKSALHPMVAETPSHNHPPWDMFFVFPRGLIHFHFNIDNKTNDVCHCCFPGVTYHCKLQCFGSIEIAA</sequence>
<keyword evidence="5" id="KW-0175">Coiled coil</keyword>
<comment type="caution">
    <text evidence="7">The sequence shown here is derived from an EMBL/GenBank/DDBJ whole genome shotgun (WGS) entry which is preliminary data.</text>
</comment>
<comment type="subcellular location">
    <subcellularLocation>
        <location evidence="1">Membrane</location>
    </subcellularLocation>
</comment>
<feature type="domain" description="GTD-binding" evidence="6">
    <location>
        <begin position="14"/>
        <end position="112"/>
    </location>
</feature>
<gene>
    <name evidence="7" type="ORF">Gorai_015691</name>
</gene>
<evidence type="ECO:0000256" key="4">
    <source>
        <dbReference type="ARBA" id="ARBA00023136"/>
    </source>
</evidence>
<keyword evidence="4" id="KW-0472">Membrane</keyword>
<feature type="coiled-coil region" evidence="5">
    <location>
        <begin position="381"/>
        <end position="434"/>
    </location>
</feature>
<protein>
    <recommendedName>
        <fullName evidence="6">GTD-binding domain-containing protein</fullName>
    </recommendedName>
</protein>
<organism evidence="7 8">
    <name type="scientific">Gossypium raimondii</name>
    <name type="common">Peruvian cotton</name>
    <name type="synonym">Gossypium klotzschianum subsp. raimondii</name>
    <dbReference type="NCBI Taxonomy" id="29730"/>
    <lineage>
        <taxon>Eukaryota</taxon>
        <taxon>Viridiplantae</taxon>
        <taxon>Streptophyta</taxon>
        <taxon>Embryophyta</taxon>
        <taxon>Tracheophyta</taxon>
        <taxon>Spermatophyta</taxon>
        <taxon>Magnoliopsida</taxon>
        <taxon>eudicotyledons</taxon>
        <taxon>Gunneridae</taxon>
        <taxon>Pentapetalae</taxon>
        <taxon>rosids</taxon>
        <taxon>malvids</taxon>
        <taxon>Malvales</taxon>
        <taxon>Malvaceae</taxon>
        <taxon>Malvoideae</taxon>
        <taxon>Gossypium</taxon>
    </lineage>
</organism>
<evidence type="ECO:0000313" key="8">
    <source>
        <dbReference type="Proteomes" id="UP000593578"/>
    </source>
</evidence>
<evidence type="ECO:0000256" key="3">
    <source>
        <dbReference type="ARBA" id="ARBA00022989"/>
    </source>
</evidence>
<dbReference type="InterPro" id="IPR007656">
    <property type="entry name" value="GTD-bd"/>
</dbReference>
<proteinExistence type="predicted"/>
<dbReference type="Pfam" id="PF04576">
    <property type="entry name" value="Zein-binding"/>
    <property type="match status" value="1"/>
</dbReference>
<dbReference type="PROSITE" id="PS51775">
    <property type="entry name" value="GTD_BINDING"/>
    <property type="match status" value="1"/>
</dbReference>
<keyword evidence="2" id="KW-0812">Transmembrane</keyword>
<dbReference type="GO" id="GO:0016020">
    <property type="term" value="C:membrane"/>
    <property type="evidence" value="ECO:0007669"/>
    <property type="project" value="UniProtKB-SubCell"/>
</dbReference>
<reference evidence="7 8" key="1">
    <citation type="journal article" date="2019" name="Genome Biol. Evol.">
        <title>Insights into the evolution of the New World diploid cottons (Gossypium, subgenus Houzingenia) based on genome sequencing.</title>
        <authorList>
            <person name="Grover C.E."/>
            <person name="Arick M.A. 2nd"/>
            <person name="Thrash A."/>
            <person name="Conover J.L."/>
            <person name="Sanders W.S."/>
            <person name="Peterson D.G."/>
            <person name="Frelichowski J.E."/>
            <person name="Scheffler J.A."/>
            <person name="Scheffler B.E."/>
            <person name="Wendel J.F."/>
        </authorList>
    </citation>
    <scope>NUCLEOTIDE SEQUENCE [LARGE SCALE GENOMIC DNA]</scope>
    <source>
        <strain evidence="7">8</strain>
        <tissue evidence="7">Leaf</tissue>
    </source>
</reference>
<dbReference type="PANTHER" id="PTHR31422:SF1">
    <property type="entry name" value="GTD-BINDING DOMAIN-CONTAINING PROTEIN"/>
    <property type="match status" value="1"/>
</dbReference>
<evidence type="ECO:0000313" key="7">
    <source>
        <dbReference type="EMBL" id="MBA0584896.1"/>
    </source>
</evidence>